<dbReference type="Gramene" id="mRNA:HanXRQr2_Chr07g0282741">
    <property type="protein sequence ID" value="CDS:HanXRQr2_Chr07g0282741.1"/>
    <property type="gene ID" value="HanXRQr2_Chr07g0282741"/>
</dbReference>
<evidence type="ECO:0000313" key="2">
    <source>
        <dbReference type="Proteomes" id="UP000215914"/>
    </source>
</evidence>
<proteinExistence type="predicted"/>
<comment type="caution">
    <text evidence="1">The sequence shown here is derived from an EMBL/GenBank/DDBJ whole genome shotgun (WGS) entry which is preliminary data.</text>
</comment>
<reference evidence="1" key="1">
    <citation type="journal article" date="2017" name="Nature">
        <title>The sunflower genome provides insights into oil metabolism, flowering and Asterid evolution.</title>
        <authorList>
            <person name="Badouin H."/>
            <person name="Gouzy J."/>
            <person name="Grassa C.J."/>
            <person name="Murat F."/>
            <person name="Staton S.E."/>
            <person name="Cottret L."/>
            <person name="Lelandais-Briere C."/>
            <person name="Owens G.L."/>
            <person name="Carrere S."/>
            <person name="Mayjonade B."/>
            <person name="Legrand L."/>
            <person name="Gill N."/>
            <person name="Kane N.C."/>
            <person name="Bowers J.E."/>
            <person name="Hubner S."/>
            <person name="Bellec A."/>
            <person name="Berard A."/>
            <person name="Berges H."/>
            <person name="Blanchet N."/>
            <person name="Boniface M.C."/>
            <person name="Brunel D."/>
            <person name="Catrice O."/>
            <person name="Chaidir N."/>
            <person name="Claudel C."/>
            <person name="Donnadieu C."/>
            <person name="Faraut T."/>
            <person name="Fievet G."/>
            <person name="Helmstetter N."/>
            <person name="King M."/>
            <person name="Knapp S.J."/>
            <person name="Lai Z."/>
            <person name="Le Paslier M.C."/>
            <person name="Lippi Y."/>
            <person name="Lorenzon L."/>
            <person name="Mandel J.R."/>
            <person name="Marage G."/>
            <person name="Marchand G."/>
            <person name="Marquand E."/>
            <person name="Bret-Mestries E."/>
            <person name="Morien E."/>
            <person name="Nambeesan S."/>
            <person name="Nguyen T."/>
            <person name="Pegot-Espagnet P."/>
            <person name="Pouilly N."/>
            <person name="Raftis F."/>
            <person name="Sallet E."/>
            <person name="Schiex T."/>
            <person name="Thomas J."/>
            <person name="Vandecasteele C."/>
            <person name="Vares D."/>
            <person name="Vear F."/>
            <person name="Vautrin S."/>
            <person name="Crespi M."/>
            <person name="Mangin B."/>
            <person name="Burke J.M."/>
            <person name="Salse J."/>
            <person name="Munos S."/>
            <person name="Vincourt P."/>
            <person name="Rieseberg L.H."/>
            <person name="Langlade N.B."/>
        </authorList>
    </citation>
    <scope>NUCLEOTIDE SEQUENCE</scope>
    <source>
        <tissue evidence="1">Leaves</tissue>
    </source>
</reference>
<keyword evidence="2" id="KW-1185">Reference proteome</keyword>
<sequence length="64" mass="7163">MTTSKLPSLTGKRSILNVWPDNSRVQSWITCVASMFLPLAISTMCLELNNAGECLSFLLMRRDT</sequence>
<accession>A0A9K3NFG9</accession>
<organism evidence="1 2">
    <name type="scientific">Helianthus annuus</name>
    <name type="common">Common sunflower</name>
    <dbReference type="NCBI Taxonomy" id="4232"/>
    <lineage>
        <taxon>Eukaryota</taxon>
        <taxon>Viridiplantae</taxon>
        <taxon>Streptophyta</taxon>
        <taxon>Embryophyta</taxon>
        <taxon>Tracheophyta</taxon>
        <taxon>Spermatophyta</taxon>
        <taxon>Magnoliopsida</taxon>
        <taxon>eudicotyledons</taxon>
        <taxon>Gunneridae</taxon>
        <taxon>Pentapetalae</taxon>
        <taxon>asterids</taxon>
        <taxon>campanulids</taxon>
        <taxon>Asterales</taxon>
        <taxon>Asteraceae</taxon>
        <taxon>Asteroideae</taxon>
        <taxon>Heliantheae alliance</taxon>
        <taxon>Heliantheae</taxon>
        <taxon>Helianthus</taxon>
    </lineage>
</organism>
<dbReference type="AlphaFoldDB" id="A0A9K3NFG9"/>
<gene>
    <name evidence="1" type="ORF">HanXRQr2_Chr07g0282741</name>
</gene>
<evidence type="ECO:0000313" key="1">
    <source>
        <dbReference type="EMBL" id="KAF5797618.1"/>
    </source>
</evidence>
<protein>
    <submittedName>
        <fullName evidence="1">Uncharacterized protein</fullName>
    </submittedName>
</protein>
<reference evidence="1" key="2">
    <citation type="submission" date="2020-06" db="EMBL/GenBank/DDBJ databases">
        <title>Helianthus annuus Genome sequencing and assembly Release 2.</title>
        <authorList>
            <person name="Gouzy J."/>
            <person name="Langlade N."/>
            <person name="Munos S."/>
        </authorList>
    </citation>
    <scope>NUCLEOTIDE SEQUENCE</scope>
    <source>
        <tissue evidence="1">Leaves</tissue>
    </source>
</reference>
<dbReference type="EMBL" id="MNCJ02000322">
    <property type="protein sequence ID" value="KAF5797618.1"/>
    <property type="molecule type" value="Genomic_DNA"/>
</dbReference>
<dbReference type="Proteomes" id="UP000215914">
    <property type="component" value="Unassembled WGS sequence"/>
</dbReference>
<name>A0A9K3NFG9_HELAN</name>